<dbReference type="STRING" id="1076935.U4LIQ2"/>
<dbReference type="PROSITE" id="PS00687">
    <property type="entry name" value="ALDEHYDE_DEHYDR_GLU"/>
    <property type="match status" value="1"/>
</dbReference>
<dbReference type="Proteomes" id="UP000018144">
    <property type="component" value="Unassembled WGS sequence"/>
</dbReference>
<keyword evidence="11" id="KW-1185">Reference proteome</keyword>
<evidence type="ECO:0000313" key="11">
    <source>
        <dbReference type="Proteomes" id="UP000018144"/>
    </source>
</evidence>
<evidence type="ECO:0000313" key="10">
    <source>
        <dbReference type="EMBL" id="CCX31412.1"/>
    </source>
</evidence>
<dbReference type="InterPro" id="IPR016162">
    <property type="entry name" value="Ald_DH_N"/>
</dbReference>
<dbReference type="GO" id="GO:0046394">
    <property type="term" value="P:carboxylic acid biosynthetic process"/>
    <property type="evidence" value="ECO:0007669"/>
    <property type="project" value="UniProtKB-ARBA"/>
</dbReference>
<dbReference type="FunFam" id="3.40.605.10:FF:000026">
    <property type="entry name" value="Aldehyde dehydrogenase, putative"/>
    <property type="match status" value="1"/>
</dbReference>
<dbReference type="InterPro" id="IPR016163">
    <property type="entry name" value="Ald_DH_C"/>
</dbReference>
<dbReference type="UniPathway" id="UPA00733"/>
<evidence type="ECO:0000256" key="7">
    <source>
        <dbReference type="RuleBase" id="RU003345"/>
    </source>
</evidence>
<dbReference type="GO" id="GO:0004030">
    <property type="term" value="F:aldehyde dehydrogenase [NAD(P)+] activity"/>
    <property type="evidence" value="ECO:0007669"/>
    <property type="project" value="UniProtKB-ARBA"/>
</dbReference>
<dbReference type="PROSITE" id="PS00070">
    <property type="entry name" value="ALDEHYDE_DEHYDR_CYS"/>
    <property type="match status" value="1"/>
</dbReference>
<keyword evidence="3 7" id="KW-0560">Oxidoreductase</keyword>
<dbReference type="NCBIfam" id="TIGR01780">
    <property type="entry name" value="SSADH"/>
    <property type="match status" value="1"/>
</dbReference>
<evidence type="ECO:0000256" key="1">
    <source>
        <dbReference type="ARBA" id="ARBA00005176"/>
    </source>
</evidence>
<dbReference type="InterPro" id="IPR016161">
    <property type="entry name" value="Ald_DH/histidinol_DH"/>
</dbReference>
<protein>
    <recommendedName>
        <fullName evidence="8">Succinate-semialdehyde dehydrogenase</fullName>
        <ecNumber evidence="8">1.2.1.16</ecNumber>
    </recommendedName>
</protein>
<evidence type="ECO:0000256" key="4">
    <source>
        <dbReference type="ARBA" id="ARBA00050387"/>
    </source>
</evidence>
<dbReference type="FunFam" id="3.40.605.10:FF:000005">
    <property type="entry name" value="Succinate-semialdehyde dehydrogenase I"/>
    <property type="match status" value="1"/>
</dbReference>
<dbReference type="InterPro" id="IPR029510">
    <property type="entry name" value="Ald_DH_CS_GLU"/>
</dbReference>
<dbReference type="EC" id="1.2.1.16" evidence="8"/>
<comment type="catalytic activity">
    <reaction evidence="4 8">
        <text>succinate semialdehyde + NADP(+) + H2O = succinate + NADPH + 2 H(+)</text>
        <dbReference type="Rhea" id="RHEA:13213"/>
        <dbReference type="ChEBI" id="CHEBI:15377"/>
        <dbReference type="ChEBI" id="CHEBI:15378"/>
        <dbReference type="ChEBI" id="CHEBI:30031"/>
        <dbReference type="ChEBI" id="CHEBI:57706"/>
        <dbReference type="ChEBI" id="CHEBI:57783"/>
        <dbReference type="ChEBI" id="CHEBI:58349"/>
        <dbReference type="EC" id="1.2.1.16"/>
    </reaction>
</comment>
<gene>
    <name evidence="10" type="ORF">PCON_10759</name>
</gene>
<dbReference type="GO" id="GO:0036243">
    <property type="term" value="F:succinate-semialdehyde dehydrogenase (NADP+) activity"/>
    <property type="evidence" value="ECO:0007669"/>
    <property type="project" value="RHEA"/>
</dbReference>
<sequence length="539" mass="58022">MHNLTKLLFPTRGSNLLAGSLRSSYRSLGSPIVNRIFVAKMSSTHNVPKLNDPTLLVTLPFINGSFVPLAAGQDTFDVLDPVSGSVIASCPDQGVAETTEAINHAAAAFKTFRKTSPRERANLLKKWNALMMENKEDLATLITWENGKPIADARGEVAYAATFLEWFAEEAPRLYGDTIPSSTATNRVVTLRQPIGVAGLITPWNFPAAMVTRKIGPALAAGCTVVLKAPGETPLTSLALAELARRAGFPAGTINVITTLANTKEIGKELCTNPIIKKLSFTGSTAVGKILMEQSSSTLKKLSFELGGNAPFIVFDDADLEKAVAGAVMCKFRSSGQTCVCANRIFVQEGIYDKFAEALAAKVKQFSVGSGFKDGTTHGPLIHDIAVKKVHEHVEDARQAGANVVVGGRKMEEQGINFYEPTLITGMTKEMRIFKEETFGPVAALFKFKSEKEVVELANESEVGLAGYFYSNDYARIWRVAEALEVGMVGINTGIISDPAAPFGGVKQSGFGREGSKYGIEEYTQIKMMTFGGIGELEE</sequence>
<organism evidence="10 11">
    <name type="scientific">Pyronema omphalodes (strain CBS 100304)</name>
    <name type="common">Pyronema confluens</name>
    <dbReference type="NCBI Taxonomy" id="1076935"/>
    <lineage>
        <taxon>Eukaryota</taxon>
        <taxon>Fungi</taxon>
        <taxon>Dikarya</taxon>
        <taxon>Ascomycota</taxon>
        <taxon>Pezizomycotina</taxon>
        <taxon>Pezizomycetes</taxon>
        <taxon>Pezizales</taxon>
        <taxon>Pyronemataceae</taxon>
        <taxon>Pyronema</taxon>
    </lineage>
</organism>
<accession>U4LIQ2</accession>
<dbReference type="OMA" id="IGELFCK"/>
<name>U4LIQ2_PYROM</name>
<feature type="domain" description="Aldehyde dehydrogenase" evidence="9">
    <location>
        <begin position="73"/>
        <end position="528"/>
    </location>
</feature>
<evidence type="ECO:0000256" key="3">
    <source>
        <dbReference type="ARBA" id="ARBA00023002"/>
    </source>
</evidence>
<dbReference type="eggNOG" id="KOG2451">
    <property type="taxonomic scope" value="Eukaryota"/>
</dbReference>
<dbReference type="SUPFAM" id="SSF53720">
    <property type="entry name" value="ALDH-like"/>
    <property type="match status" value="1"/>
</dbReference>
<dbReference type="GO" id="GO:0009450">
    <property type="term" value="P:gamma-aminobutyric acid catabolic process"/>
    <property type="evidence" value="ECO:0007669"/>
    <property type="project" value="UniProtKB-UniPathway"/>
</dbReference>
<dbReference type="AlphaFoldDB" id="U4LIQ2"/>
<evidence type="ECO:0000256" key="5">
    <source>
        <dbReference type="ARBA" id="ARBA00052698"/>
    </source>
</evidence>
<evidence type="ECO:0000256" key="2">
    <source>
        <dbReference type="ARBA" id="ARBA00009986"/>
    </source>
</evidence>
<dbReference type="CDD" id="cd07103">
    <property type="entry name" value="ALDH_F5_SSADH_GabD"/>
    <property type="match status" value="1"/>
</dbReference>
<dbReference type="Gene3D" id="3.40.309.10">
    <property type="entry name" value="Aldehyde Dehydrogenase, Chain A, domain 2"/>
    <property type="match status" value="1"/>
</dbReference>
<comment type="similarity">
    <text evidence="2 7">Belongs to the aldehyde dehydrogenase family.</text>
</comment>
<comment type="pathway">
    <text evidence="1 8">Amino-acid degradation; 4-aminobutanoate degradation.</text>
</comment>
<evidence type="ECO:0000259" key="9">
    <source>
        <dbReference type="Pfam" id="PF00171"/>
    </source>
</evidence>
<feature type="active site" evidence="6">
    <location>
        <position position="305"/>
    </location>
</feature>
<dbReference type="InterPro" id="IPR010102">
    <property type="entry name" value="Succ_semiAld_DH"/>
</dbReference>
<dbReference type="FunFam" id="3.40.309.10:FF:000004">
    <property type="entry name" value="Succinate-semialdehyde dehydrogenase I"/>
    <property type="match status" value="1"/>
</dbReference>
<dbReference type="PANTHER" id="PTHR43353:SF5">
    <property type="entry name" value="SUCCINATE-SEMIALDEHYDE DEHYDROGENASE, MITOCHONDRIAL"/>
    <property type="match status" value="1"/>
</dbReference>
<dbReference type="Gene3D" id="3.40.605.10">
    <property type="entry name" value="Aldehyde Dehydrogenase, Chain A, domain 1"/>
    <property type="match status" value="1"/>
</dbReference>
<dbReference type="OrthoDB" id="310895at2759"/>
<dbReference type="GO" id="GO:0005737">
    <property type="term" value="C:cytoplasm"/>
    <property type="evidence" value="ECO:0007669"/>
    <property type="project" value="TreeGrafter"/>
</dbReference>
<dbReference type="InterPro" id="IPR016160">
    <property type="entry name" value="Ald_DH_CS_CYS"/>
</dbReference>
<dbReference type="EMBL" id="HF935596">
    <property type="protein sequence ID" value="CCX31412.1"/>
    <property type="molecule type" value="Genomic_DNA"/>
</dbReference>
<dbReference type="PANTHER" id="PTHR43353">
    <property type="entry name" value="SUCCINATE-SEMIALDEHYDE DEHYDROGENASE, MITOCHONDRIAL"/>
    <property type="match status" value="1"/>
</dbReference>
<reference evidence="10 11" key="1">
    <citation type="journal article" date="2013" name="PLoS Genet.">
        <title>The genome and development-dependent transcriptomes of Pyronema confluens: a window into fungal evolution.</title>
        <authorList>
            <person name="Traeger S."/>
            <person name="Altegoer F."/>
            <person name="Freitag M."/>
            <person name="Gabaldon T."/>
            <person name="Kempken F."/>
            <person name="Kumar A."/>
            <person name="Marcet-Houben M."/>
            <person name="Poggeler S."/>
            <person name="Stajich J.E."/>
            <person name="Nowrousian M."/>
        </authorList>
    </citation>
    <scope>NUCLEOTIDE SEQUENCE [LARGE SCALE GENOMIC DNA]</scope>
    <source>
        <strain evidence="11">CBS 100304</strain>
        <tissue evidence="10">Vegetative mycelium</tissue>
    </source>
</reference>
<comment type="catalytic activity">
    <reaction evidence="5 8">
        <text>succinate semialdehyde + NAD(+) + H2O = succinate + NADH + 2 H(+)</text>
        <dbReference type="Rhea" id="RHEA:13217"/>
        <dbReference type="ChEBI" id="CHEBI:15377"/>
        <dbReference type="ChEBI" id="CHEBI:15378"/>
        <dbReference type="ChEBI" id="CHEBI:30031"/>
        <dbReference type="ChEBI" id="CHEBI:57540"/>
        <dbReference type="ChEBI" id="CHEBI:57706"/>
        <dbReference type="ChEBI" id="CHEBI:57945"/>
        <dbReference type="EC" id="1.2.1.16"/>
    </reaction>
</comment>
<dbReference type="GO" id="GO:0004777">
    <property type="term" value="F:succinate-semialdehyde dehydrogenase (NAD+) activity"/>
    <property type="evidence" value="ECO:0007669"/>
    <property type="project" value="UniProtKB-UniRule"/>
</dbReference>
<dbReference type="InterPro" id="IPR015590">
    <property type="entry name" value="Aldehyde_DH_dom"/>
</dbReference>
<proteinExistence type="inferred from homology"/>
<dbReference type="InterPro" id="IPR050740">
    <property type="entry name" value="Aldehyde_DH_Superfamily"/>
</dbReference>
<evidence type="ECO:0000256" key="8">
    <source>
        <dbReference type="RuleBase" id="RU365091"/>
    </source>
</evidence>
<evidence type="ECO:0000256" key="6">
    <source>
        <dbReference type="PROSITE-ProRule" id="PRU10007"/>
    </source>
</evidence>
<dbReference type="Pfam" id="PF00171">
    <property type="entry name" value="Aldedh"/>
    <property type="match status" value="1"/>
</dbReference>